<feature type="region of interest" description="Disordered" evidence="1">
    <location>
        <begin position="220"/>
        <end position="242"/>
    </location>
</feature>
<evidence type="ECO:0000256" key="2">
    <source>
        <dbReference type="SAM" id="SignalP"/>
    </source>
</evidence>
<dbReference type="RefSeq" id="WP_179845623.1">
    <property type="nucleotide sequence ID" value="NZ_JACCBA010000001.1"/>
</dbReference>
<evidence type="ECO:0008006" key="5">
    <source>
        <dbReference type="Google" id="ProtNLM"/>
    </source>
</evidence>
<sequence>MTFGATRASERRCWTFAAAIVLAAGMVASCGDGGKKPGVRVPVSDGYTVPKPLTSAPPVGAPRLDQLMHHMEEATVRAGGVAAPTKARCETDKKRIGTRPEIFACTVSYRGKTAEFRASVSVLSKRLTSEPGQNFPSGTEYQYRLTAVATKLVLTREGVHRQWGYHPSGGDDNEYRCDAHIPEAAVVAPGPTPYRCYDLYRLGYKTRVAAYRVVLSAEDGEQPDGSLSFKPVPTEEPVRRDQ</sequence>
<evidence type="ECO:0000313" key="3">
    <source>
        <dbReference type="EMBL" id="NYD48767.1"/>
    </source>
</evidence>
<organism evidence="3 4">
    <name type="scientific">Actinomadura luteofluorescens</name>
    <dbReference type="NCBI Taxonomy" id="46163"/>
    <lineage>
        <taxon>Bacteria</taxon>
        <taxon>Bacillati</taxon>
        <taxon>Actinomycetota</taxon>
        <taxon>Actinomycetes</taxon>
        <taxon>Streptosporangiales</taxon>
        <taxon>Thermomonosporaceae</taxon>
        <taxon>Actinomadura</taxon>
    </lineage>
</organism>
<comment type="caution">
    <text evidence="3">The sequence shown here is derived from an EMBL/GenBank/DDBJ whole genome shotgun (WGS) entry which is preliminary data.</text>
</comment>
<dbReference type="AlphaFoldDB" id="A0A7Y9EJB4"/>
<evidence type="ECO:0000313" key="4">
    <source>
        <dbReference type="Proteomes" id="UP000529783"/>
    </source>
</evidence>
<feature type="signal peptide" evidence="2">
    <location>
        <begin position="1"/>
        <end position="23"/>
    </location>
</feature>
<accession>A0A7Y9EJB4</accession>
<reference evidence="3 4" key="1">
    <citation type="submission" date="2020-07" db="EMBL/GenBank/DDBJ databases">
        <title>Sequencing the genomes of 1000 actinobacteria strains.</title>
        <authorList>
            <person name="Klenk H.-P."/>
        </authorList>
    </citation>
    <scope>NUCLEOTIDE SEQUENCE [LARGE SCALE GENOMIC DNA]</scope>
    <source>
        <strain evidence="3 4">DSM 40398</strain>
    </source>
</reference>
<proteinExistence type="predicted"/>
<dbReference type="Proteomes" id="UP000529783">
    <property type="component" value="Unassembled WGS sequence"/>
</dbReference>
<feature type="chain" id="PRO_5039151321" description="DUF4333 domain-containing protein" evidence="2">
    <location>
        <begin position="24"/>
        <end position="242"/>
    </location>
</feature>
<gene>
    <name evidence="3" type="ORF">BJY14_004750</name>
</gene>
<dbReference type="EMBL" id="JACCBA010000001">
    <property type="protein sequence ID" value="NYD48767.1"/>
    <property type="molecule type" value="Genomic_DNA"/>
</dbReference>
<protein>
    <recommendedName>
        <fullName evidence="5">DUF4333 domain-containing protein</fullName>
    </recommendedName>
</protein>
<keyword evidence="2" id="KW-0732">Signal</keyword>
<dbReference type="PROSITE" id="PS51257">
    <property type="entry name" value="PROKAR_LIPOPROTEIN"/>
    <property type="match status" value="1"/>
</dbReference>
<evidence type="ECO:0000256" key="1">
    <source>
        <dbReference type="SAM" id="MobiDB-lite"/>
    </source>
</evidence>
<keyword evidence="4" id="KW-1185">Reference proteome</keyword>
<name>A0A7Y9EJB4_9ACTN</name>